<evidence type="ECO:0000256" key="5">
    <source>
        <dbReference type="ARBA" id="ARBA00022553"/>
    </source>
</evidence>
<dbReference type="SMART" id="SM00387">
    <property type="entry name" value="HATPase_c"/>
    <property type="match status" value="1"/>
</dbReference>
<evidence type="ECO:0000256" key="8">
    <source>
        <dbReference type="ARBA" id="ARBA00022741"/>
    </source>
</evidence>
<organism evidence="17 18">
    <name type="scientific">Alteromonas pelagimontana</name>
    <dbReference type="NCBI Taxonomy" id="1858656"/>
    <lineage>
        <taxon>Bacteria</taxon>
        <taxon>Pseudomonadati</taxon>
        <taxon>Pseudomonadota</taxon>
        <taxon>Gammaproteobacteria</taxon>
        <taxon>Alteromonadales</taxon>
        <taxon>Alteromonadaceae</taxon>
        <taxon>Alteromonas/Salinimonas group</taxon>
        <taxon>Alteromonas</taxon>
    </lineage>
</organism>
<reference evidence="17 18" key="2">
    <citation type="submission" date="2020-04" db="EMBL/GenBank/DDBJ databases">
        <title>Complete genome sequence of Alteromonas pelagimontana 5.12T.</title>
        <authorList>
            <person name="Sinha R.K."/>
            <person name="Krishnan K.P."/>
            <person name="Kurian J.P."/>
        </authorList>
    </citation>
    <scope>NUCLEOTIDE SEQUENCE [LARGE SCALE GENOMIC DNA]</scope>
    <source>
        <strain evidence="17 18">5.12</strain>
    </source>
</reference>
<dbReference type="GO" id="GO:0000155">
    <property type="term" value="F:phosphorelay sensor kinase activity"/>
    <property type="evidence" value="ECO:0007669"/>
    <property type="project" value="InterPro"/>
</dbReference>
<evidence type="ECO:0000256" key="11">
    <source>
        <dbReference type="ARBA" id="ARBA00022989"/>
    </source>
</evidence>
<dbReference type="InterPro" id="IPR003661">
    <property type="entry name" value="HisK_dim/P_dom"/>
</dbReference>
<dbReference type="InterPro" id="IPR003594">
    <property type="entry name" value="HATPase_dom"/>
</dbReference>
<dbReference type="Gene3D" id="3.30.565.10">
    <property type="entry name" value="Histidine kinase-like ATPase, C-terminal domain"/>
    <property type="match status" value="1"/>
</dbReference>
<evidence type="ECO:0000256" key="14">
    <source>
        <dbReference type="SAM" id="Phobius"/>
    </source>
</evidence>
<evidence type="ECO:0000256" key="9">
    <source>
        <dbReference type="ARBA" id="ARBA00022777"/>
    </source>
</evidence>
<keyword evidence="12" id="KW-0902">Two-component regulatory system</keyword>
<keyword evidence="18" id="KW-1185">Reference proteome</keyword>
<evidence type="ECO:0000256" key="7">
    <source>
        <dbReference type="ARBA" id="ARBA00022692"/>
    </source>
</evidence>
<dbReference type="GO" id="GO:0005524">
    <property type="term" value="F:ATP binding"/>
    <property type="evidence" value="ECO:0007669"/>
    <property type="project" value="UniProtKB-KW"/>
</dbReference>
<dbReference type="SMART" id="SM00304">
    <property type="entry name" value="HAMP"/>
    <property type="match status" value="1"/>
</dbReference>
<dbReference type="EC" id="2.7.13.3" evidence="3"/>
<evidence type="ECO:0000256" key="13">
    <source>
        <dbReference type="ARBA" id="ARBA00023136"/>
    </source>
</evidence>
<evidence type="ECO:0000256" key="6">
    <source>
        <dbReference type="ARBA" id="ARBA00022679"/>
    </source>
</evidence>
<proteinExistence type="predicted"/>
<dbReference type="OrthoDB" id="9804645at2"/>
<keyword evidence="11 14" id="KW-1133">Transmembrane helix</keyword>
<accession>A0A6M4MJK2</accession>
<dbReference type="InterPro" id="IPR036097">
    <property type="entry name" value="HisK_dim/P_sf"/>
</dbReference>
<keyword evidence="13 14" id="KW-0472">Membrane</keyword>
<dbReference type="Pfam" id="PF00672">
    <property type="entry name" value="HAMP"/>
    <property type="match status" value="1"/>
</dbReference>
<comment type="subcellular location">
    <subcellularLocation>
        <location evidence="2">Cell membrane</location>
        <topology evidence="2">Multi-pass membrane protein</topology>
    </subcellularLocation>
</comment>
<gene>
    <name evidence="17" type="ORF">CA267_006970</name>
</gene>
<feature type="domain" description="HAMP" evidence="16">
    <location>
        <begin position="184"/>
        <end position="238"/>
    </location>
</feature>
<keyword evidence="7 14" id="KW-0812">Transmembrane</keyword>
<feature type="domain" description="Histidine kinase" evidence="15">
    <location>
        <begin position="246"/>
        <end position="454"/>
    </location>
</feature>
<evidence type="ECO:0000256" key="1">
    <source>
        <dbReference type="ARBA" id="ARBA00000085"/>
    </source>
</evidence>
<comment type="catalytic activity">
    <reaction evidence="1">
        <text>ATP + protein L-histidine = ADP + protein N-phospho-L-histidine.</text>
        <dbReference type="EC" id="2.7.13.3"/>
    </reaction>
</comment>
<dbReference type="SUPFAM" id="SSF47384">
    <property type="entry name" value="Homodimeric domain of signal transducing histidine kinase"/>
    <property type="match status" value="1"/>
</dbReference>
<keyword evidence="6" id="KW-0808">Transferase</keyword>
<name>A0A6M4MJK2_9ALTE</name>
<dbReference type="AlphaFoldDB" id="A0A6M4MJK2"/>
<evidence type="ECO:0000313" key="17">
    <source>
        <dbReference type="EMBL" id="QJR82770.1"/>
    </source>
</evidence>
<evidence type="ECO:0000259" key="15">
    <source>
        <dbReference type="PROSITE" id="PS50109"/>
    </source>
</evidence>
<dbReference type="InterPro" id="IPR050398">
    <property type="entry name" value="HssS/ArlS-like"/>
</dbReference>
<reference evidence="18" key="1">
    <citation type="submission" date="2014-12" db="EMBL/GenBank/DDBJ databases">
        <title>Complete genome sequence of a multi-drug resistant Klebsiella pneumoniae.</title>
        <authorList>
            <person name="Hua X."/>
            <person name="Chen Q."/>
            <person name="Li X."/>
            <person name="Feng Y."/>
            <person name="Ruan Z."/>
            <person name="Yu Y."/>
        </authorList>
    </citation>
    <scope>NUCLEOTIDE SEQUENCE [LARGE SCALE GENOMIC DNA]</scope>
    <source>
        <strain evidence="18">5.12</strain>
    </source>
</reference>
<keyword evidence="8" id="KW-0547">Nucleotide-binding</keyword>
<keyword evidence="10" id="KW-0067">ATP-binding</keyword>
<dbReference type="InterPro" id="IPR004358">
    <property type="entry name" value="Sig_transdc_His_kin-like_C"/>
</dbReference>
<sequence length="455" mass="51224">MMFQLNTLNPARRLMGRLFLWFWITFILTGLLALWLGSVFSEDVEIGTPSEKEIRALDVAVKRIGLGEKKNLPLPLILERGSRQSRYMLFAINLESKDILRGAGPPMRPQDRKDLLQVATQQVPISLKRRGLKILGPKPFVFQQVEYVLFMATPNRSTDHEKSLFWVIGLAIIMTVALSYLFAKSLVKPIHQLQETSRRLAKGDWQARVSATAYRRDELGELARDFNTMAEQLESMWNGQKRLLADISHELRSPLARLQMALGIAYQQEVDPATLTRIEREAERMEALINQLLQLTRAEAASPQMSSISLSGLLENVFADAHFEASNVNKHFYVNPLPSELVKVNETLICSAIENVVRNAIRYSYTEVKVVVTTTPTQWQLEIMDDGPGLSEKECEAIFTPFYRASLARERESGGVGLGLAIAKASVDLHHGTIQATPIKSGGLKITFRLPRDGR</sequence>
<dbReference type="EMBL" id="CP052766">
    <property type="protein sequence ID" value="QJR82770.1"/>
    <property type="molecule type" value="Genomic_DNA"/>
</dbReference>
<dbReference type="KEGG" id="apel:CA267_006970"/>
<dbReference type="Gene3D" id="1.10.287.130">
    <property type="match status" value="1"/>
</dbReference>
<dbReference type="PRINTS" id="PR00344">
    <property type="entry name" value="BCTRLSENSOR"/>
</dbReference>
<dbReference type="PROSITE" id="PS50885">
    <property type="entry name" value="HAMP"/>
    <property type="match status" value="1"/>
</dbReference>
<evidence type="ECO:0000256" key="10">
    <source>
        <dbReference type="ARBA" id="ARBA00022840"/>
    </source>
</evidence>
<dbReference type="Gene3D" id="6.10.340.10">
    <property type="match status" value="1"/>
</dbReference>
<evidence type="ECO:0000256" key="4">
    <source>
        <dbReference type="ARBA" id="ARBA00022475"/>
    </source>
</evidence>
<evidence type="ECO:0000313" key="18">
    <source>
        <dbReference type="Proteomes" id="UP000219285"/>
    </source>
</evidence>
<dbReference type="GO" id="GO:0005886">
    <property type="term" value="C:plasma membrane"/>
    <property type="evidence" value="ECO:0007669"/>
    <property type="project" value="UniProtKB-SubCell"/>
</dbReference>
<dbReference type="CDD" id="cd06225">
    <property type="entry name" value="HAMP"/>
    <property type="match status" value="1"/>
</dbReference>
<dbReference type="Proteomes" id="UP000219285">
    <property type="component" value="Chromosome"/>
</dbReference>
<dbReference type="InterPro" id="IPR005467">
    <property type="entry name" value="His_kinase_dom"/>
</dbReference>
<dbReference type="SMART" id="SM00388">
    <property type="entry name" value="HisKA"/>
    <property type="match status" value="1"/>
</dbReference>
<dbReference type="PROSITE" id="PS50109">
    <property type="entry name" value="HIS_KIN"/>
    <property type="match status" value="1"/>
</dbReference>
<keyword evidence="5" id="KW-0597">Phosphoprotein</keyword>
<dbReference type="Pfam" id="PF02518">
    <property type="entry name" value="HATPase_c"/>
    <property type="match status" value="1"/>
</dbReference>
<keyword evidence="4" id="KW-1003">Cell membrane</keyword>
<dbReference type="Pfam" id="PF00512">
    <property type="entry name" value="HisKA"/>
    <property type="match status" value="1"/>
</dbReference>
<dbReference type="PANTHER" id="PTHR45528:SF1">
    <property type="entry name" value="SENSOR HISTIDINE KINASE CPXA"/>
    <property type="match status" value="1"/>
</dbReference>
<dbReference type="InterPro" id="IPR003660">
    <property type="entry name" value="HAMP_dom"/>
</dbReference>
<evidence type="ECO:0000256" key="12">
    <source>
        <dbReference type="ARBA" id="ARBA00023012"/>
    </source>
</evidence>
<evidence type="ECO:0000259" key="16">
    <source>
        <dbReference type="PROSITE" id="PS50885"/>
    </source>
</evidence>
<keyword evidence="9" id="KW-0418">Kinase</keyword>
<protein>
    <recommendedName>
        <fullName evidence="3">histidine kinase</fullName>
        <ecNumber evidence="3">2.7.13.3</ecNumber>
    </recommendedName>
</protein>
<dbReference type="SUPFAM" id="SSF158472">
    <property type="entry name" value="HAMP domain-like"/>
    <property type="match status" value="1"/>
</dbReference>
<evidence type="ECO:0000256" key="3">
    <source>
        <dbReference type="ARBA" id="ARBA00012438"/>
    </source>
</evidence>
<dbReference type="CDD" id="cd00082">
    <property type="entry name" value="HisKA"/>
    <property type="match status" value="1"/>
</dbReference>
<dbReference type="SUPFAM" id="SSF55874">
    <property type="entry name" value="ATPase domain of HSP90 chaperone/DNA topoisomerase II/histidine kinase"/>
    <property type="match status" value="1"/>
</dbReference>
<evidence type="ECO:0000256" key="2">
    <source>
        <dbReference type="ARBA" id="ARBA00004651"/>
    </source>
</evidence>
<dbReference type="PANTHER" id="PTHR45528">
    <property type="entry name" value="SENSOR HISTIDINE KINASE CPXA"/>
    <property type="match status" value="1"/>
</dbReference>
<dbReference type="InterPro" id="IPR036890">
    <property type="entry name" value="HATPase_C_sf"/>
</dbReference>
<feature type="transmembrane region" description="Helical" evidence="14">
    <location>
        <begin position="164"/>
        <end position="183"/>
    </location>
</feature>